<evidence type="ECO:0000313" key="3">
    <source>
        <dbReference type="Proteomes" id="UP000231263"/>
    </source>
</evidence>
<dbReference type="EMBL" id="PFWT01000025">
    <property type="protein sequence ID" value="PJA45840.1"/>
    <property type="molecule type" value="Genomic_DNA"/>
</dbReference>
<proteinExistence type="predicted"/>
<protein>
    <recommendedName>
        <fullName evidence="4">PepSY domain-containing protein</fullName>
    </recommendedName>
</protein>
<evidence type="ECO:0000256" key="1">
    <source>
        <dbReference type="SAM" id="SignalP"/>
    </source>
</evidence>
<comment type="caution">
    <text evidence="2">The sequence shown here is derived from an EMBL/GenBank/DDBJ whole genome shotgun (WGS) entry which is preliminary data.</text>
</comment>
<accession>A0A2M7XD83</accession>
<gene>
    <name evidence="2" type="ORF">CO173_04700</name>
</gene>
<dbReference type="AlphaFoldDB" id="A0A2M7XD83"/>
<reference evidence="3" key="1">
    <citation type="submission" date="2017-09" db="EMBL/GenBank/DDBJ databases">
        <title>Depth-based differentiation of microbial function through sediment-hosted aquifers and enrichment of novel symbionts in the deep terrestrial subsurface.</title>
        <authorList>
            <person name="Probst A.J."/>
            <person name="Ladd B."/>
            <person name="Jarett J.K."/>
            <person name="Geller-Mcgrath D.E."/>
            <person name="Sieber C.M.K."/>
            <person name="Emerson J.B."/>
            <person name="Anantharaman K."/>
            <person name="Thomas B.C."/>
            <person name="Malmstrom R."/>
            <person name="Stieglmeier M."/>
            <person name="Klingl A."/>
            <person name="Woyke T."/>
            <person name="Ryan C.M."/>
            <person name="Banfield J.F."/>
        </authorList>
    </citation>
    <scope>NUCLEOTIDE SEQUENCE [LARGE SCALE GENOMIC DNA]</scope>
</reference>
<dbReference type="Proteomes" id="UP000231263">
    <property type="component" value="Unassembled WGS sequence"/>
</dbReference>
<keyword evidence="1" id="KW-0732">Signal</keyword>
<feature type="signal peptide" evidence="1">
    <location>
        <begin position="1"/>
        <end position="23"/>
    </location>
</feature>
<feature type="chain" id="PRO_5014818456" description="PepSY domain-containing protein" evidence="1">
    <location>
        <begin position="24"/>
        <end position="113"/>
    </location>
</feature>
<name>A0A2M7XD83_9BACT</name>
<evidence type="ECO:0000313" key="2">
    <source>
        <dbReference type="EMBL" id="PJA45840.1"/>
    </source>
</evidence>
<evidence type="ECO:0008006" key="4">
    <source>
        <dbReference type="Google" id="ProtNLM"/>
    </source>
</evidence>
<sequence>MVIIIITSGFCALVLFNVLASTAQPVKSQKAPANAYWRNQKIASLKNHQLETLLAEICISSTSTEQVKWRIETELGYTGDTFVKKMCVGRNSIEFFVFLVAPDGNLITYLHNK</sequence>
<organism evidence="2 3">
    <name type="scientific">Candidatus Uhrbacteria bacterium CG_4_9_14_3_um_filter_41_35</name>
    <dbReference type="NCBI Taxonomy" id="1975034"/>
    <lineage>
        <taxon>Bacteria</taxon>
        <taxon>Candidatus Uhriibacteriota</taxon>
    </lineage>
</organism>